<reference evidence="3" key="2">
    <citation type="journal article" date="2007" name="Science">
        <title>Draft genome sequence of the sexually transmitted pathogen Trichomonas vaginalis.</title>
        <authorList>
            <person name="Carlton J.M."/>
            <person name="Hirt R.P."/>
            <person name="Silva J.C."/>
            <person name="Delcher A.L."/>
            <person name="Schatz M."/>
            <person name="Zhao Q."/>
            <person name="Wortman J.R."/>
            <person name="Bidwell S.L."/>
            <person name="Alsmark U.C.M."/>
            <person name="Besteiro S."/>
            <person name="Sicheritz-Ponten T."/>
            <person name="Noel C.J."/>
            <person name="Dacks J.B."/>
            <person name="Foster P.G."/>
            <person name="Simillion C."/>
            <person name="Van de Peer Y."/>
            <person name="Miranda-Saavedra D."/>
            <person name="Barton G.J."/>
            <person name="Westrop G.D."/>
            <person name="Mueller S."/>
            <person name="Dessi D."/>
            <person name="Fiori P.L."/>
            <person name="Ren Q."/>
            <person name="Paulsen I."/>
            <person name="Zhang H."/>
            <person name="Bastida-Corcuera F.D."/>
            <person name="Simoes-Barbosa A."/>
            <person name="Brown M.T."/>
            <person name="Hayes R.D."/>
            <person name="Mukherjee M."/>
            <person name="Okumura C.Y."/>
            <person name="Schneider R."/>
            <person name="Smith A.J."/>
            <person name="Vanacova S."/>
            <person name="Villalvazo M."/>
            <person name="Haas B.J."/>
            <person name="Pertea M."/>
            <person name="Feldblyum T.V."/>
            <person name="Utterback T.R."/>
            <person name="Shu C.L."/>
            <person name="Osoegawa K."/>
            <person name="de Jong P.J."/>
            <person name="Hrdy I."/>
            <person name="Horvathova L."/>
            <person name="Zubacova Z."/>
            <person name="Dolezal P."/>
            <person name="Malik S.B."/>
            <person name="Logsdon J.M. Jr."/>
            <person name="Henze K."/>
            <person name="Gupta A."/>
            <person name="Wang C.C."/>
            <person name="Dunne R.L."/>
            <person name="Upcroft J.A."/>
            <person name="Upcroft P."/>
            <person name="White O."/>
            <person name="Salzberg S.L."/>
            <person name="Tang P."/>
            <person name="Chiu C.-H."/>
            <person name="Lee Y.-S."/>
            <person name="Embley T.M."/>
            <person name="Coombs G.H."/>
            <person name="Mottram J.C."/>
            <person name="Tachezy J."/>
            <person name="Fraser-Liggett C.M."/>
            <person name="Johnson P.J."/>
        </authorList>
    </citation>
    <scope>NUCLEOTIDE SEQUENCE [LARGE SCALE GENOMIC DNA]</scope>
    <source>
        <strain evidence="3">G3</strain>
    </source>
</reference>
<protein>
    <submittedName>
        <fullName evidence="3">Beige/BEACH domain containing protein</fullName>
    </submittedName>
</protein>
<dbReference type="OrthoDB" id="26681at2759"/>
<dbReference type="EMBL" id="DS113255">
    <property type="protein sequence ID" value="EAY15490.1"/>
    <property type="molecule type" value="Genomic_DNA"/>
</dbReference>
<dbReference type="PANTHER" id="PTHR13743:SF123">
    <property type="entry name" value="PROTEIN FAN"/>
    <property type="match status" value="1"/>
</dbReference>
<dbReference type="InterPro" id="IPR013320">
    <property type="entry name" value="ConA-like_dom_sf"/>
</dbReference>
<reference evidence="3" key="1">
    <citation type="submission" date="2006-10" db="EMBL/GenBank/DDBJ databases">
        <authorList>
            <person name="Amadeo P."/>
            <person name="Zhao Q."/>
            <person name="Wortman J."/>
            <person name="Fraser-Liggett C."/>
            <person name="Carlton J."/>
        </authorList>
    </citation>
    <scope>NUCLEOTIDE SEQUENCE</scope>
    <source>
        <strain evidence="3">G3</strain>
    </source>
</reference>
<evidence type="ECO:0000259" key="2">
    <source>
        <dbReference type="PROSITE" id="PS50197"/>
    </source>
</evidence>
<keyword evidence="4" id="KW-1185">Reference proteome</keyword>
<accession>A2DVS7</accession>
<dbReference type="InterPro" id="IPR036372">
    <property type="entry name" value="BEACH_dom_sf"/>
</dbReference>
<dbReference type="VEuPathDB" id="TrichDB:TVAGG3_0734720"/>
<dbReference type="SUPFAM" id="SSF50978">
    <property type="entry name" value="WD40 repeat-like"/>
    <property type="match status" value="1"/>
</dbReference>
<feature type="compositionally biased region" description="Low complexity" evidence="1">
    <location>
        <begin position="1180"/>
        <end position="1192"/>
    </location>
</feature>
<dbReference type="SUPFAM" id="SSF49899">
    <property type="entry name" value="Concanavalin A-like lectins/glucanases"/>
    <property type="match status" value="1"/>
</dbReference>
<feature type="compositionally biased region" description="Polar residues" evidence="1">
    <location>
        <begin position="1101"/>
        <end position="1123"/>
    </location>
</feature>
<sequence length="2371" mass="276108">MIDHLKETSNREIITKIVEKLSKLSEDNDKFFSCLCKLCQKFYNSKSNSYAEHILEKISDIIHIYNQKSYTYDDTVVCQIVQNRLNLFEISIYKCFSEITYRKQNECLSALFLSLVSSIQDVSNSNPGKFKIPESTNLEFSEFTEKPSYSSTDFQHNVEYQSIFDTKVPGINSCLNYSSIFNENFYEKIKLVQMVFQSAKSYLTDIFFSNMSKYGFLNDDVQPYLCFLLLLQESKGFSTGIFDAIINYRIFDPSIHMFCPPKDYEYIAFIRQLALQTVVAKMPTMLPKVLEKHVNHQFLFSELCLRIQSMIKNGVVFEDRHFTLFIEVEHKLRKIYEISEDYREIAIKARSSIFVLIYSIMNSPAITEASYSSKYFSTCFLTAFFEPHFSDLVFEKLRSVFQVASSEIEQTTDFVANALKTLKYNTSTSYTSSLASRLLASVGDSIPLNTSLALYCENVLKNAIEYTEAFPSQSFLTQIMQLSLQMFLYHLDFEYDLITTTKVSKIIRQLEGPELSDAIKQKLLCFLSASQSVHQNFLSLIRKPSVLTLMFSVYSCGKHFKELFKLLNDLINYSSYNLLMIHKGEVDLILCDMVSNFPNSFFFRGCEIDNFSDESEIINMIMPLFNKLISIKSSTIVAQRILNIMNPKDGKFNPLVFQFLSQFFLTIKTIQNLPSILYPIAMNKTFWSVSNLNKKNFFTENTISFWIKVDQALANPLNKKLSILRGNYSDGRHFFEISIRQSHVYFEINLGEKSAELQIAELDNSNWNCIAIVFRRVPDKKNVRITARLNQNKPQSSTIDSCLDQDDLFSINFGNNCEINQIDTEKLICSYQISAVNCYSKVISSEESDTVALNSLDFVLPNVPVLFSFNIKEKNPTDKKQKTSVQIQELFGLQNVHKIMPNINDIFSNYIPMISFVPVFGKLENSPKDYSCVLVDFIFYCFGKQILTVIDEIPFYLAKSPSEILTYQLYRRFYNLIDLFTTNDELAVFVNKILMNGELWAKSPPSTIQKVLSHWSTALIEIIRENDKILNIDFYNKILSVYRKYFFLPDEKKTKVKEIKEENNDYENPNEMYNEMKEIEFDKNNNLQNEKVTNDQKVTEKQNILENKNSQNDNNLDQKVTNHQNILDENKIIQNEKSNLEEKVIEISENQDNKSDLDQKSLSEKVTESENLQNEKDSNNNENNVQKVTNKNDNFQLNEKTKRISQSSDKSIEMKKQNISKNGLDLNMILFFFDRLISELSPNFYNDDLIELFISHGIFCENKTLTSRILGLLPTLLHYHRKCPIDVTQMMHLVSLQNQKEFIFIFLYSIQVFYPSELYKQSILLGYHIPQDIKYEDICSFEGELNPLSAFPIILIVSLRSSSETQKSILEKYEHLTTNKDNCKEITSHSHWYIWFILFALQVDPTLHPRSSDVLSNLILSDFDSEVTERIFSHLDVLRITTNFQVIKIKALITKRLYDCLKSDSKSMPFLISFCFSTLFMRLTRSLHNDSLISIGFDSKFHDDWKNCKLPNRFQKLTSFNQIKNAFYLPNKLHCSYRLHLADNTNIPNSQQYILNILLDLLDKTPLFTPILHVIQLISRYPRGNFEKKSLILKIVSEREFLVLQGFLSERFDKLKSICSIIHSFFDNFDFVLNEINSRLNHLTDPSFKYYDEIKVINERISNNIVQDQTEMKKSLKHLNNFDCCQMKRIISHDHFHEEFQEPSNFVQGRRIKLLKEYEIYVYVEDKKLILYYDGKKVKIDPSDVQAILWRSPMHIQTGVEIYLKTGKRYFIDFSPHKNSVFFNLLKDFKFSKKCIIQNVPYKEFVKEQDLLHQFQSSQISTFEFLLKLNLFSGRTFSDYKLYPFFPILEMNFDGQYTKRDFRLPIIAQTPDKQKFFKNQLEDKSEDRFNLGVPMSSPIFVGSFLYRIEPFLSLNKILHENKVEDEEFLFTSISNYCNLIKTTNEDREATPEFFTLPEAFKGFENKFNDYIEWVYNNRKVLNSSGMKLEICNWVDSNFGFAQRGKSAIERYNVFLPFLYEDAWSKISDNETNMAKELMSTLGIVPPQIFTEKINIDQFSTPFSDLEIFRSLSFSQFFSHNNSNNNNINNTNSSNNCNFVTSEIFFENNIQKIVVLTTDNKLCILTSDLVNKHISIDKTFDVESAKFLTSSYFSFVYLDNSHTLHFHYKHQNIEIKETEDIKFIDHDYKTITTATLNGIVKVYKSDKLIRRFNVFCDEIVFIKTSDKFGIVVTATADSFLSIYSIFDGNIINTIHVEGFVKCIDITSEFGFILCATSTHFYIITVNGTVDKSIRILRDISMICSWISPISFVDCVCTSDSSGSLTIFEAFYPDKVLLTASSGSCVTSMKYDNNLMGIITLTSSMNLLFFPFY</sequence>
<dbReference type="SMART" id="SM01026">
    <property type="entry name" value="Beach"/>
    <property type="match status" value="1"/>
</dbReference>
<evidence type="ECO:0000313" key="4">
    <source>
        <dbReference type="Proteomes" id="UP000001542"/>
    </source>
</evidence>
<dbReference type="VEuPathDB" id="TrichDB:TVAG_210200"/>
<dbReference type="eggNOG" id="KOG1787">
    <property type="taxonomic scope" value="Eukaryota"/>
</dbReference>
<dbReference type="SMR" id="A2DVS7"/>
<dbReference type="InterPro" id="IPR050865">
    <property type="entry name" value="BEACH_Domain"/>
</dbReference>
<proteinExistence type="predicted"/>
<feature type="region of interest" description="Disordered" evidence="1">
    <location>
        <begin position="1147"/>
        <end position="1193"/>
    </location>
</feature>
<feature type="domain" description="BEACH" evidence="2">
    <location>
        <begin position="1800"/>
        <end position="2057"/>
    </location>
</feature>
<dbReference type="KEGG" id="tva:4773493"/>
<dbReference type="RefSeq" id="XP_001327713.1">
    <property type="nucleotide sequence ID" value="XM_001327678.1"/>
</dbReference>
<dbReference type="InParanoid" id="A2DVS7"/>
<dbReference type="Gene3D" id="1.10.1540.10">
    <property type="entry name" value="BEACH domain"/>
    <property type="match status" value="1"/>
</dbReference>
<feature type="compositionally biased region" description="Basic and acidic residues" evidence="1">
    <location>
        <begin position="1147"/>
        <end position="1179"/>
    </location>
</feature>
<organism evidence="3 4">
    <name type="scientific">Trichomonas vaginalis (strain ATCC PRA-98 / G3)</name>
    <dbReference type="NCBI Taxonomy" id="412133"/>
    <lineage>
        <taxon>Eukaryota</taxon>
        <taxon>Metamonada</taxon>
        <taxon>Parabasalia</taxon>
        <taxon>Trichomonadida</taxon>
        <taxon>Trichomonadidae</taxon>
        <taxon>Trichomonas</taxon>
    </lineage>
</organism>
<dbReference type="SUPFAM" id="SSF50729">
    <property type="entry name" value="PH domain-like"/>
    <property type="match status" value="1"/>
</dbReference>
<evidence type="ECO:0000313" key="3">
    <source>
        <dbReference type="EMBL" id="EAY15490.1"/>
    </source>
</evidence>
<dbReference type="SUPFAM" id="SSF81837">
    <property type="entry name" value="BEACH domain"/>
    <property type="match status" value="1"/>
</dbReference>
<feature type="region of interest" description="Disordered" evidence="1">
    <location>
        <begin position="1084"/>
        <end position="1123"/>
    </location>
</feature>
<dbReference type="PANTHER" id="PTHR13743">
    <property type="entry name" value="BEIGE/BEACH-RELATED"/>
    <property type="match status" value="1"/>
</dbReference>
<gene>
    <name evidence="3" type="ORF">TVAG_210200</name>
</gene>
<evidence type="ECO:0000256" key="1">
    <source>
        <dbReference type="SAM" id="MobiDB-lite"/>
    </source>
</evidence>
<dbReference type="Pfam" id="PF02138">
    <property type="entry name" value="Beach"/>
    <property type="match status" value="1"/>
</dbReference>
<dbReference type="Proteomes" id="UP000001542">
    <property type="component" value="Unassembled WGS sequence"/>
</dbReference>
<dbReference type="InterPro" id="IPR000409">
    <property type="entry name" value="BEACH_dom"/>
</dbReference>
<dbReference type="InterPro" id="IPR036322">
    <property type="entry name" value="WD40_repeat_dom_sf"/>
</dbReference>
<name>A2DVS7_TRIV3</name>
<dbReference type="PROSITE" id="PS50197">
    <property type="entry name" value="BEACH"/>
    <property type="match status" value="1"/>
</dbReference>